<keyword evidence="3 6" id="KW-0418">Kinase</keyword>
<dbReference type="Gene3D" id="3.40.50.10330">
    <property type="entry name" value="Probable inorganic polyphosphate/atp-NAD kinase, domain 1"/>
    <property type="match status" value="1"/>
</dbReference>
<dbReference type="PANTHER" id="PTHR12358:SF54">
    <property type="entry name" value="SPHINGOSINE KINASE RELATED PROTEIN"/>
    <property type="match status" value="1"/>
</dbReference>
<dbReference type="SMART" id="SM00046">
    <property type="entry name" value="DAGKc"/>
    <property type="match status" value="1"/>
</dbReference>
<dbReference type="AlphaFoldDB" id="A0A841I3W8"/>
<dbReference type="GO" id="GO:0005524">
    <property type="term" value="F:ATP binding"/>
    <property type="evidence" value="ECO:0007669"/>
    <property type="project" value="UniProtKB-KW"/>
</dbReference>
<evidence type="ECO:0000256" key="3">
    <source>
        <dbReference type="ARBA" id="ARBA00022777"/>
    </source>
</evidence>
<evidence type="ECO:0000313" key="6">
    <source>
        <dbReference type="EMBL" id="MBB6099078.1"/>
    </source>
</evidence>
<accession>A0A841I3W8</accession>
<evidence type="ECO:0000256" key="4">
    <source>
        <dbReference type="ARBA" id="ARBA00022840"/>
    </source>
</evidence>
<evidence type="ECO:0000313" key="7">
    <source>
        <dbReference type="Proteomes" id="UP000569951"/>
    </source>
</evidence>
<keyword evidence="4" id="KW-0067">ATP-binding</keyword>
<keyword evidence="1" id="KW-0808">Transferase</keyword>
<evidence type="ECO:0000256" key="1">
    <source>
        <dbReference type="ARBA" id="ARBA00022679"/>
    </source>
</evidence>
<dbReference type="Pfam" id="PF19279">
    <property type="entry name" value="YegS_C"/>
    <property type="match status" value="1"/>
</dbReference>
<gene>
    <name evidence="6" type="ORF">HNR42_002514</name>
</gene>
<keyword evidence="7" id="KW-1185">Reference proteome</keyword>
<evidence type="ECO:0000256" key="2">
    <source>
        <dbReference type="ARBA" id="ARBA00022741"/>
    </source>
</evidence>
<dbReference type="InterPro" id="IPR016064">
    <property type="entry name" value="NAD/diacylglycerol_kinase_sf"/>
</dbReference>
<proteinExistence type="predicted"/>
<keyword evidence="2" id="KW-0547">Nucleotide-binding</keyword>
<sequence length="298" mass="31725">MRATLIVNPNAGGARRVRLEDLAAALEAAGYHPVVETTTDEQDLDRVLAEPEGLVVAAGGDGTLRAVAQRMVGKRAPLALVPMGTANNIGRTLGLDGEPADLLRALDAPRRQPFDLGRVTASWGSGLFLEACGYGLYADVLAAYDPEAGKSVTRALASLVTTLSGYQGRPYALRLDGEDLSDEYLMVEVLNTCATGPRLQLAPGADPGDGLLDVVLIRDDNRARLLDYARALLAGELAGLDSVEVRRVRRLEVDGDGAPMHLDGEVRGGGEDRQSARIEVVPGALELWLPAVKREEER</sequence>
<reference evidence="6 7" key="1">
    <citation type="submission" date="2020-08" db="EMBL/GenBank/DDBJ databases">
        <title>Genomic Encyclopedia of Type Strains, Phase IV (KMG-IV): sequencing the most valuable type-strain genomes for metagenomic binning, comparative biology and taxonomic classification.</title>
        <authorList>
            <person name="Goeker M."/>
        </authorList>
    </citation>
    <scope>NUCLEOTIDE SEQUENCE [LARGE SCALE GENOMIC DNA]</scope>
    <source>
        <strain evidence="6 7">DSM 21458</strain>
    </source>
</reference>
<dbReference type="InterPro" id="IPR001206">
    <property type="entry name" value="Diacylglycerol_kinase_cat_dom"/>
</dbReference>
<dbReference type="RefSeq" id="WP_183987832.1">
    <property type="nucleotide sequence ID" value="NZ_JACHHG010000009.1"/>
</dbReference>
<dbReference type="GO" id="GO:0016301">
    <property type="term" value="F:kinase activity"/>
    <property type="evidence" value="ECO:0007669"/>
    <property type="project" value="UniProtKB-KW"/>
</dbReference>
<dbReference type="Gene3D" id="2.60.200.40">
    <property type="match status" value="1"/>
</dbReference>
<dbReference type="EMBL" id="JACHHG010000009">
    <property type="protein sequence ID" value="MBB6099078.1"/>
    <property type="molecule type" value="Genomic_DNA"/>
</dbReference>
<dbReference type="Proteomes" id="UP000569951">
    <property type="component" value="Unassembled WGS sequence"/>
</dbReference>
<dbReference type="InterPro" id="IPR017438">
    <property type="entry name" value="ATP-NAD_kinase_N"/>
</dbReference>
<dbReference type="Pfam" id="PF00781">
    <property type="entry name" value="DAGK_cat"/>
    <property type="match status" value="1"/>
</dbReference>
<dbReference type="InterPro" id="IPR045540">
    <property type="entry name" value="YegS/DAGK_C"/>
</dbReference>
<dbReference type="PANTHER" id="PTHR12358">
    <property type="entry name" value="SPHINGOSINE KINASE"/>
    <property type="match status" value="1"/>
</dbReference>
<comment type="caution">
    <text evidence="6">The sequence shown here is derived from an EMBL/GenBank/DDBJ whole genome shotgun (WGS) entry which is preliminary data.</text>
</comment>
<dbReference type="SUPFAM" id="SSF111331">
    <property type="entry name" value="NAD kinase/diacylglycerol kinase-like"/>
    <property type="match status" value="1"/>
</dbReference>
<protein>
    <submittedName>
        <fullName evidence="6">Diacylglycerol kinase family enzyme</fullName>
    </submittedName>
</protein>
<name>A0A841I3W8_9DEIO</name>
<feature type="domain" description="DAGKc" evidence="5">
    <location>
        <begin position="1"/>
        <end position="124"/>
    </location>
</feature>
<dbReference type="PROSITE" id="PS50146">
    <property type="entry name" value="DAGK"/>
    <property type="match status" value="1"/>
</dbReference>
<organism evidence="6 7">
    <name type="scientific">Deinobacterium chartae</name>
    <dbReference type="NCBI Taxonomy" id="521158"/>
    <lineage>
        <taxon>Bacteria</taxon>
        <taxon>Thermotogati</taxon>
        <taxon>Deinococcota</taxon>
        <taxon>Deinococci</taxon>
        <taxon>Deinococcales</taxon>
        <taxon>Deinococcaceae</taxon>
        <taxon>Deinobacterium</taxon>
    </lineage>
</organism>
<dbReference type="InterPro" id="IPR050187">
    <property type="entry name" value="Lipid_Phosphate_FormReg"/>
</dbReference>
<evidence type="ECO:0000259" key="5">
    <source>
        <dbReference type="PROSITE" id="PS50146"/>
    </source>
</evidence>